<proteinExistence type="predicted"/>
<evidence type="ECO:0000313" key="4">
    <source>
        <dbReference type="Proteomes" id="UP001607303"/>
    </source>
</evidence>
<dbReference type="PROSITE" id="PS51155">
    <property type="entry name" value="CHIT_BIND_RR_2"/>
    <property type="match status" value="1"/>
</dbReference>
<dbReference type="InterPro" id="IPR000618">
    <property type="entry name" value="Insect_cuticle"/>
</dbReference>
<dbReference type="AlphaFoldDB" id="A0ABD2C3Y2"/>
<keyword evidence="1" id="KW-0193">Cuticle</keyword>
<keyword evidence="4" id="KW-1185">Reference proteome</keyword>
<accession>A0ABD2C3Y2</accession>
<gene>
    <name evidence="3" type="ORF">V1477_011129</name>
</gene>
<feature type="compositionally biased region" description="Acidic residues" evidence="2">
    <location>
        <begin position="197"/>
        <end position="206"/>
    </location>
</feature>
<evidence type="ECO:0000313" key="3">
    <source>
        <dbReference type="EMBL" id="KAL2739740.1"/>
    </source>
</evidence>
<name>A0ABD2C3Y2_VESMC</name>
<feature type="region of interest" description="Disordered" evidence="2">
    <location>
        <begin position="393"/>
        <end position="416"/>
    </location>
</feature>
<feature type="compositionally biased region" description="Basic and acidic residues" evidence="2">
    <location>
        <begin position="178"/>
        <end position="196"/>
    </location>
</feature>
<feature type="compositionally biased region" description="Basic residues" evidence="2">
    <location>
        <begin position="405"/>
        <end position="416"/>
    </location>
</feature>
<evidence type="ECO:0000256" key="1">
    <source>
        <dbReference type="PROSITE-ProRule" id="PRU00497"/>
    </source>
</evidence>
<dbReference type="EMBL" id="JAYRBN010000061">
    <property type="protein sequence ID" value="KAL2739740.1"/>
    <property type="molecule type" value="Genomic_DNA"/>
</dbReference>
<protein>
    <submittedName>
        <fullName evidence="3">Actin cytoskeleton-regulatory complex protein pan1</fullName>
    </submittedName>
</protein>
<feature type="compositionally biased region" description="Polar residues" evidence="2">
    <location>
        <begin position="210"/>
        <end position="245"/>
    </location>
</feature>
<dbReference type="GO" id="GO:0042302">
    <property type="term" value="F:structural constituent of cuticle"/>
    <property type="evidence" value="ECO:0007669"/>
    <property type="project" value="UniProtKB-UniRule"/>
</dbReference>
<sequence>MSRERAKQFLLPDGKLAYVSRTGDISIRTRRRGVVRGSVKHKRTGTTPSVPTIAKQDTTMRVAVILLACVVGLASTQFTDGGAGGSPQRGQFLPTAIRSARYQRLPIARPSAPSQSVFANQRIRRPITFRPRGGADDGQTTGSFPAARVNRPGLPTIASIPNYPQQVKPVKEDSEEEERSHEISRDHEHQDDHSLEPDEDEEEISDENISRSAGNTGPSDSQRPSGPSAISQSSGPGRPYQSASPVPSGRGALPPAPPFQYRTTPKPTKPRKQPIVEESPFRDQIRGTPKPSKPTQIYDSRGKKPVAQIIRRYRNDNADGSITWGFENDDGSYKEEIIGTDCITRGKYGYVDPDGVRREYTYETGIKCDEEQKEEEEENGFVDYQENKLVLPDGKTIDLSNMGKKQARRPRPTYGN</sequence>
<dbReference type="Proteomes" id="UP001607303">
    <property type="component" value="Unassembled WGS sequence"/>
</dbReference>
<feature type="region of interest" description="Disordered" evidence="2">
    <location>
        <begin position="107"/>
        <end position="305"/>
    </location>
</feature>
<reference evidence="3 4" key="1">
    <citation type="journal article" date="2024" name="Ann. Entomol. Soc. Am.">
        <title>Genomic analyses of the southern and eastern yellowjacket wasps (Hymenoptera: Vespidae) reveal evolutionary signatures of social life.</title>
        <authorList>
            <person name="Catto M.A."/>
            <person name="Caine P.B."/>
            <person name="Orr S.E."/>
            <person name="Hunt B.G."/>
            <person name="Goodisman M.A.D."/>
        </authorList>
    </citation>
    <scope>NUCLEOTIDE SEQUENCE [LARGE SCALE GENOMIC DNA]</scope>
    <source>
        <strain evidence="3">232</strain>
        <tissue evidence="3">Head and thorax</tissue>
    </source>
</reference>
<comment type="caution">
    <text evidence="3">The sequence shown here is derived from an EMBL/GenBank/DDBJ whole genome shotgun (WGS) entry which is preliminary data.</text>
</comment>
<organism evidence="3 4">
    <name type="scientific">Vespula maculifrons</name>
    <name type="common">Eastern yellow jacket</name>
    <name type="synonym">Wasp</name>
    <dbReference type="NCBI Taxonomy" id="7453"/>
    <lineage>
        <taxon>Eukaryota</taxon>
        <taxon>Metazoa</taxon>
        <taxon>Ecdysozoa</taxon>
        <taxon>Arthropoda</taxon>
        <taxon>Hexapoda</taxon>
        <taxon>Insecta</taxon>
        <taxon>Pterygota</taxon>
        <taxon>Neoptera</taxon>
        <taxon>Endopterygota</taxon>
        <taxon>Hymenoptera</taxon>
        <taxon>Apocrita</taxon>
        <taxon>Aculeata</taxon>
        <taxon>Vespoidea</taxon>
        <taxon>Vespidae</taxon>
        <taxon>Vespinae</taxon>
        <taxon>Vespula</taxon>
    </lineage>
</organism>
<evidence type="ECO:0000256" key="2">
    <source>
        <dbReference type="SAM" id="MobiDB-lite"/>
    </source>
</evidence>